<reference evidence="5" key="1">
    <citation type="journal article" date="2000" name="DNA Res.">
        <title>Structural analysis of Arabidopsis thaliana chromosome 3. I. Sequence features of the regions of 4,504,864 bp covered by sixty P1 and TAC clones.</title>
        <authorList>
            <person name="Sato S."/>
            <person name="Nakamura Y."/>
            <person name="Kaneko T."/>
            <person name="Katoh T."/>
            <person name="Asamizu E."/>
            <person name="Tabata S."/>
        </authorList>
    </citation>
    <scope>NUCLEOTIDE SEQUENCE [LARGE SCALE GENOMIC DNA]</scope>
</reference>
<reference evidence="4 6" key="2">
    <citation type="journal article" date="2000" name="Nature">
        <title>Sequence and analysis of chromosome 3 of the plant Arabidopsis thaliana.</title>
        <authorList>
            <consortium name="European Union Chromosome 3 Arabidopsis Sequencing Consortium"/>
            <consortium name="Institute for Genomic Research"/>
            <consortium name="Kazusa DNA Research Institute"/>
            <person name="Salanoubat M."/>
            <person name="Lemcke K."/>
            <person name="Rieger M."/>
            <person name="Ansorge W."/>
            <person name="Unseld M."/>
            <person name="Fartmann B."/>
            <person name="Valle G."/>
            <person name="Blocker H."/>
            <person name="Perez-Alonso M."/>
            <person name="Obermaier B."/>
            <person name="Delseny M."/>
            <person name="Boutry M."/>
            <person name="Grivell L.A."/>
            <person name="Mache R."/>
            <person name="Puigdomenech P."/>
            <person name="De Simone V."/>
            <person name="Choisne N."/>
            <person name="Artiguenave F."/>
            <person name="Robert C."/>
            <person name="Brottier P."/>
            <person name="Wincker P."/>
            <person name="Cattolico L."/>
            <person name="Weissenbach J."/>
            <person name="Saurin W."/>
            <person name="Quetier F."/>
            <person name="Schafer M."/>
            <person name="Muller-Auer S."/>
            <person name="Gabel C."/>
            <person name="Fuchs M."/>
            <person name="Benes V."/>
            <person name="Wurmbach E."/>
            <person name="Drzonek H."/>
            <person name="Erfle H."/>
            <person name="Jordan N."/>
            <person name="Bangert S."/>
            <person name="Wiedelmann R."/>
            <person name="Kranz H."/>
            <person name="Voss H."/>
            <person name="Holland R."/>
            <person name="Brandt P."/>
            <person name="Nyakatura G."/>
            <person name="Vezzi A."/>
            <person name="D'Angelo M."/>
            <person name="Pallavicini A."/>
            <person name="Toppo S."/>
            <person name="Simionati B."/>
            <person name="Conrad A."/>
            <person name="Hornischer K."/>
            <person name="Kauer G."/>
            <person name="Lohnert T.H."/>
            <person name="Nordsiek G."/>
            <person name="Reichelt J."/>
            <person name="Scharfe M."/>
            <person name="Schon O."/>
            <person name="Bargues M."/>
            <person name="Terol J."/>
            <person name="Climent J."/>
            <person name="Navarro P."/>
            <person name="Collado C."/>
            <person name="Perez-Perez A."/>
            <person name="Ottenwalder B."/>
            <person name="Duchemin D."/>
            <person name="Cooke R."/>
            <person name="Laudie M."/>
            <person name="Berger-Llauro C."/>
            <person name="Purnelle B."/>
            <person name="Masuy D."/>
            <person name="de Haan M."/>
            <person name="Maarse A.C."/>
            <person name="Alcaraz J.P."/>
            <person name="Cottet A."/>
            <person name="Casacuberta E."/>
            <person name="Monfort A."/>
            <person name="Argiriou A."/>
            <person name="flores M."/>
            <person name="Liguori R."/>
            <person name="Vitale D."/>
            <person name="Mannhaupt G."/>
            <person name="Haase D."/>
            <person name="Schoof H."/>
            <person name="Rudd S."/>
            <person name="Zaccaria P."/>
            <person name="Mewes H.W."/>
            <person name="Mayer K.F."/>
            <person name="Kaul S."/>
            <person name="Town C.D."/>
            <person name="Koo H.L."/>
            <person name="Tallon L.J."/>
            <person name="Jenkins J."/>
            <person name="Rooney T."/>
            <person name="Rizzo M."/>
            <person name="Walts A."/>
            <person name="Utterback T."/>
            <person name="Fujii C.Y."/>
            <person name="Shea T.P."/>
            <person name="Creasy T.H."/>
            <person name="Haas B."/>
            <person name="Maiti R."/>
            <person name="Wu D."/>
            <person name="Peterson J."/>
            <person name="Van Aken S."/>
            <person name="Pai G."/>
            <person name="Militscher J."/>
            <person name="Sellers P."/>
            <person name="Gill J.E."/>
            <person name="Feldblyum T.V."/>
            <person name="Preuss D."/>
            <person name="Lin X."/>
            <person name="Nierman W.C."/>
            <person name="Salzberg S.L."/>
            <person name="White O."/>
            <person name="Venter J.C."/>
            <person name="Fraser C.M."/>
            <person name="Kaneko T."/>
            <person name="Nakamura Y."/>
            <person name="Sato S."/>
            <person name="Kato T."/>
            <person name="Asamizu E."/>
            <person name="Sasamoto S."/>
            <person name="Kimura T."/>
            <person name="Idesawa K."/>
            <person name="Kawashima K."/>
            <person name="Kishida Y."/>
            <person name="Kiyokawa C."/>
            <person name="Kohara M."/>
            <person name="Matsumoto M."/>
            <person name="Matsuno A."/>
            <person name="Muraki A."/>
            <person name="Nakayama S."/>
            <person name="Nakazaki N."/>
            <person name="Shinpo S."/>
            <person name="Takeuchi C."/>
            <person name="Wada T."/>
            <person name="Watanabe A."/>
            <person name="Yamada M."/>
            <person name="Yasuda M."/>
            <person name="Tabata S."/>
        </authorList>
    </citation>
    <scope>NUCLEOTIDE SEQUENCE [LARGE SCALE GENOMIC DNA]</scope>
    <source>
        <strain evidence="6">cv. Columbia</strain>
    </source>
</reference>
<dbReference type="GeneID" id="821912"/>
<organism evidence="5">
    <name type="scientific">Arabidopsis thaliana</name>
    <name type="common">Mouse-ear cress</name>
    <dbReference type="NCBI Taxonomy" id="3702"/>
    <lineage>
        <taxon>Eukaryota</taxon>
        <taxon>Viridiplantae</taxon>
        <taxon>Streptophyta</taxon>
        <taxon>Embryophyta</taxon>
        <taxon>Tracheophyta</taxon>
        <taxon>Spermatophyta</taxon>
        <taxon>Magnoliopsida</taxon>
        <taxon>eudicotyledons</taxon>
        <taxon>Gunneridae</taxon>
        <taxon>Pentapetalae</taxon>
        <taxon>rosids</taxon>
        <taxon>malvids</taxon>
        <taxon>Brassicales</taxon>
        <taxon>Brassicaceae</taxon>
        <taxon>Camelineae</taxon>
        <taxon>Arabidopsis</taxon>
    </lineage>
</organism>
<dbReference type="GO" id="GO:0016740">
    <property type="term" value="F:transferase activity"/>
    <property type="evidence" value="ECO:0007669"/>
    <property type="project" value="UniProtKB-KW"/>
</dbReference>
<dbReference type="eggNOG" id="KOG1075">
    <property type="taxonomic scope" value="Eukaryota"/>
</dbReference>
<dbReference type="Pfam" id="PF13456">
    <property type="entry name" value="RVT_3"/>
    <property type="match status" value="1"/>
</dbReference>
<proteinExistence type="predicted"/>
<dbReference type="InterPro" id="IPR036397">
    <property type="entry name" value="RNaseH_sf"/>
</dbReference>
<dbReference type="KEGG" id="ath:AT3G23320"/>
<dbReference type="Araport" id="AT3G23320"/>
<dbReference type="SMR" id="Q9LW65"/>
<protein>
    <submittedName>
        <fullName evidence="4">Polynucleotidyl transferase, ribonuclease H-like superfamily protein</fullName>
    </submittedName>
</protein>
<evidence type="ECO:0000259" key="2">
    <source>
        <dbReference type="Pfam" id="PF13456"/>
    </source>
</evidence>
<keyword evidence="4" id="KW-0808">Transferase</keyword>
<dbReference type="RefSeq" id="NP_566726.1">
    <property type="nucleotide sequence ID" value="NM_113234.1"/>
</dbReference>
<feature type="domain" description="RNase H type-1" evidence="2">
    <location>
        <begin position="41"/>
        <end position="162"/>
    </location>
</feature>
<reference evidence="6" key="5">
    <citation type="journal article" date="2017" name="Plant J.">
        <title>Araport11: a complete reannotation of the Arabidopsis thaliana reference genome.</title>
        <authorList>
            <person name="Cheng C.Y."/>
            <person name="Krishnakumar V."/>
            <person name="Chan A.P."/>
            <person name="Thibaud-Nissen F."/>
            <person name="Schobel S."/>
            <person name="Town C.D."/>
        </authorList>
    </citation>
    <scope>GENOME REANNOTATION</scope>
    <source>
        <strain evidence="6">cv. Columbia</strain>
    </source>
</reference>
<feature type="region of interest" description="Disordered" evidence="1">
    <location>
        <begin position="1"/>
        <end position="30"/>
    </location>
</feature>
<dbReference type="PANTHER" id="PTHR47074:SF78">
    <property type="entry name" value="GB|AAF30348.1-RELATED"/>
    <property type="match status" value="1"/>
</dbReference>
<dbReference type="EMBL" id="AB015474">
    <property type="protein sequence ID" value="BAB02275.1"/>
    <property type="molecule type" value="Genomic_DNA"/>
</dbReference>
<dbReference type="Gene3D" id="3.30.420.10">
    <property type="entry name" value="Ribonuclease H-like superfamily/Ribonuclease H"/>
    <property type="match status" value="1"/>
</dbReference>
<dbReference type="PANTHER" id="PTHR47074">
    <property type="entry name" value="BNAC02G40300D PROTEIN"/>
    <property type="match status" value="1"/>
</dbReference>
<reference evidence="4" key="3">
    <citation type="submission" date="2011-02" db="EMBL/GenBank/DDBJ databases">
        <authorList>
            <consortium name="TAIR"/>
            <person name="Swarbreck D."/>
            <person name="Lamesch P."/>
            <person name="Wilks C."/>
            <person name="Huala E."/>
        </authorList>
    </citation>
    <scope>NUCLEOTIDE SEQUENCE</scope>
</reference>
<dbReference type="SUPFAM" id="SSF53098">
    <property type="entry name" value="Ribonuclease H-like"/>
    <property type="match status" value="1"/>
</dbReference>
<dbReference type="CDD" id="cd06222">
    <property type="entry name" value="RNase_H_like"/>
    <property type="match status" value="1"/>
</dbReference>
<dbReference type="InterPro" id="IPR002156">
    <property type="entry name" value="RNaseH_domain"/>
</dbReference>
<dbReference type="Proteomes" id="UP000006548">
    <property type="component" value="Chromosome 3"/>
</dbReference>
<evidence type="ECO:0000313" key="3">
    <source>
        <dbReference type="Araport" id="AT3G23320"/>
    </source>
</evidence>
<dbReference type="InterPro" id="IPR052929">
    <property type="entry name" value="RNase_H-like_EbsB-rel"/>
</dbReference>
<dbReference type="GO" id="GO:0003676">
    <property type="term" value="F:nucleic acid binding"/>
    <property type="evidence" value="ECO:0007669"/>
    <property type="project" value="InterPro"/>
</dbReference>
<name>Q9LW65_ARATH</name>
<keyword evidence="6" id="KW-1185">Reference proteome</keyword>
<dbReference type="EMBL" id="CP002686">
    <property type="protein sequence ID" value="AEE76751.1"/>
    <property type="molecule type" value="Genomic_DNA"/>
</dbReference>
<dbReference type="InterPro" id="IPR044730">
    <property type="entry name" value="RNase_H-like_dom_plant"/>
</dbReference>
<feature type="compositionally biased region" description="Basic and acidic residues" evidence="1">
    <location>
        <begin position="1"/>
        <end position="17"/>
    </location>
</feature>
<reference evidence="4" key="4">
    <citation type="submission" date="2016-05" db="EMBL/GenBank/DDBJ databases">
        <authorList>
            <person name="Krishnakumar V."/>
            <person name="Cheng C.-Y."/>
            <person name="Chan A.P."/>
            <person name="Schobel S."/>
            <person name="Kim M."/>
            <person name="Ferlanti E.S."/>
            <person name="Belyaeva I."/>
            <person name="Rosen B.D."/>
            <person name="Micklem G."/>
            <person name="Miller J.R."/>
            <person name="Vaughn M."/>
            <person name="Town C.D."/>
        </authorList>
    </citation>
    <scope>NUCLEOTIDE SEQUENCE</scope>
</reference>
<gene>
    <name evidence="4" type="primary">MLM24.4</name>
    <name evidence="3 4" type="ordered locus">At3g23320</name>
</gene>
<evidence type="ECO:0000313" key="6">
    <source>
        <dbReference type="Proteomes" id="UP000006548"/>
    </source>
</evidence>
<evidence type="ECO:0000313" key="4">
    <source>
        <dbReference type="EMBL" id="AEE76751.1"/>
    </source>
</evidence>
<dbReference type="AlphaFoldDB" id="Q9LW65"/>
<dbReference type="GO" id="GO:0004523">
    <property type="term" value="F:RNA-DNA hybrid ribonuclease activity"/>
    <property type="evidence" value="ECO:0007669"/>
    <property type="project" value="InterPro"/>
</dbReference>
<evidence type="ECO:0000313" key="5">
    <source>
        <dbReference type="EMBL" id="BAB02275.1"/>
    </source>
</evidence>
<dbReference type="TAIR" id="AT3G23320"/>
<sequence>MDTKEWLDVKHKNDDNVKGGQTKSSRTDKWQKPGAEWVKCNYDVSNHAGRQDSGLRWIIRNSQGTCLDCGCGKFQGRQTIKEAECTALIWAIQCAWDLGYRRVEFEGDNITVNRLIRNKETNPRLRYYLEFIQQWSKAFTTVKFTFRHREQNVCVDVLAKKAVANHINHTLYHFCPRFLMSFVNKDAEHVN</sequence>
<evidence type="ECO:0000256" key="1">
    <source>
        <dbReference type="SAM" id="MobiDB-lite"/>
    </source>
</evidence>
<dbReference type="PaxDb" id="3702-AT3G23320.1"/>
<dbReference type="HOGENOM" id="CLU_000680_5_2_1"/>
<accession>Q9LW65</accession>
<dbReference type="InterPro" id="IPR012337">
    <property type="entry name" value="RNaseH-like_sf"/>
</dbReference>